<reference evidence="1" key="1">
    <citation type="submission" date="2022-07" db="EMBL/GenBank/DDBJ databases">
        <title>Genome Sequence of Phlebia brevispora.</title>
        <authorList>
            <person name="Buettner E."/>
        </authorList>
    </citation>
    <scope>NUCLEOTIDE SEQUENCE</scope>
    <source>
        <strain evidence="1">MPL23</strain>
    </source>
</reference>
<protein>
    <submittedName>
        <fullName evidence="1">Uncharacterized protein</fullName>
    </submittedName>
</protein>
<name>A0ACC1TA39_9APHY</name>
<organism evidence="1 2">
    <name type="scientific">Phlebia brevispora</name>
    <dbReference type="NCBI Taxonomy" id="194682"/>
    <lineage>
        <taxon>Eukaryota</taxon>
        <taxon>Fungi</taxon>
        <taxon>Dikarya</taxon>
        <taxon>Basidiomycota</taxon>
        <taxon>Agaricomycotina</taxon>
        <taxon>Agaricomycetes</taxon>
        <taxon>Polyporales</taxon>
        <taxon>Meruliaceae</taxon>
        <taxon>Phlebia</taxon>
    </lineage>
</organism>
<gene>
    <name evidence="1" type="ORF">NM688_g2148</name>
</gene>
<evidence type="ECO:0000313" key="1">
    <source>
        <dbReference type="EMBL" id="KAJ3556221.1"/>
    </source>
</evidence>
<accession>A0ACC1TA39</accession>
<dbReference type="Proteomes" id="UP001148662">
    <property type="component" value="Unassembled WGS sequence"/>
</dbReference>
<dbReference type="EMBL" id="JANHOG010000260">
    <property type="protein sequence ID" value="KAJ3556221.1"/>
    <property type="molecule type" value="Genomic_DNA"/>
</dbReference>
<keyword evidence="2" id="KW-1185">Reference proteome</keyword>
<sequence>MLDAAESIYGPALIGCIVTALSEFCGTYSIIAPQKQASKSSLRLLDTVHYVTVTGSVYYYLIVYRNTQTPGSATLWTDGVVIMISHISNTITRCVMLSKIYQRSMALRSERPKRSTSGVTGESQMYRQKCAEASYYQGTIAATAGGFGVFYGAVSTTVSPVEAPRAAQWVLYAGLTCEATTDLAIAVTLCIYFARLRSAVETSHPLMDRLILYTVCAGMFPCAIALTSLISVSYTFVPIDAVLKTTPLRRILPAAKLETAEKILRAMTDETSLDVCLSRAGTYVSSLDRLRRPSEHYSIDEAILLSLKSRGLRQFISGVSSKLKTRTATTSVSRLSLLCSDVFTSSYDGCARGFLRCPRTVTECNLSPLDLIVQLFCYDAEDPQAV</sequence>
<comment type="caution">
    <text evidence="1">The sequence shown here is derived from an EMBL/GenBank/DDBJ whole genome shotgun (WGS) entry which is preliminary data.</text>
</comment>
<evidence type="ECO:0000313" key="2">
    <source>
        <dbReference type="Proteomes" id="UP001148662"/>
    </source>
</evidence>
<proteinExistence type="predicted"/>